<sequence length="183" mass="21483">MKVICAGAPKTGTKSMAKALRILGYGSVYDIEEAIEYAFKEWEDVWEGRSKDLSKMMDSVYADVDAVVDMPHSYFFDQFLDRWPESKVILMVRDKDSWFTSYKNMVERAQKNYCILLIFYHLSPSIKRMANWYMKLSEITVGSGKPQPFLWKTWFTRHNAYVRTVVPPKQLLEFDVKEVLQCC</sequence>
<dbReference type="PANTHER" id="PTHR36978:SF4">
    <property type="entry name" value="P-LOOP CONTAINING NUCLEOSIDE TRIPHOSPHATE HYDROLASE PROTEIN"/>
    <property type="match status" value="1"/>
</dbReference>
<dbReference type="OMA" id="WVYEQHS"/>
<protein>
    <recommendedName>
        <fullName evidence="3">Sulfotransferase</fullName>
    </recommendedName>
</protein>
<dbReference type="Gene3D" id="3.40.50.300">
    <property type="entry name" value="P-loop containing nucleotide triphosphate hydrolases"/>
    <property type="match status" value="1"/>
</dbReference>
<evidence type="ECO:0000313" key="1">
    <source>
        <dbReference type="Ensembl" id="ENSCSAVP00000017965.1"/>
    </source>
</evidence>
<dbReference type="PANTHER" id="PTHR36978">
    <property type="entry name" value="P-LOOP CONTAINING NUCLEOTIDE TRIPHOSPHATE HYDROLASE"/>
    <property type="match status" value="1"/>
</dbReference>
<dbReference type="InParanoid" id="H2ZK49"/>
<dbReference type="Ensembl" id="ENSCSAVT00000018159.1">
    <property type="protein sequence ID" value="ENSCSAVP00000017965.1"/>
    <property type="gene ID" value="ENSCSAVG00000010576.1"/>
</dbReference>
<reference evidence="1" key="3">
    <citation type="submission" date="2025-09" db="UniProtKB">
        <authorList>
            <consortium name="Ensembl"/>
        </authorList>
    </citation>
    <scope>IDENTIFICATION</scope>
</reference>
<evidence type="ECO:0008006" key="3">
    <source>
        <dbReference type="Google" id="ProtNLM"/>
    </source>
</evidence>
<dbReference type="AlphaFoldDB" id="H2ZK49"/>
<dbReference type="InterPro" id="IPR027417">
    <property type="entry name" value="P-loop_NTPase"/>
</dbReference>
<reference evidence="1" key="2">
    <citation type="submission" date="2025-08" db="UniProtKB">
        <authorList>
            <consortium name="Ensembl"/>
        </authorList>
    </citation>
    <scope>IDENTIFICATION</scope>
</reference>
<dbReference type="STRING" id="51511.ENSCSAVP00000017965"/>
<proteinExistence type="predicted"/>
<dbReference type="Pfam" id="PF17784">
    <property type="entry name" value="Sulfotransfer_4"/>
    <property type="match status" value="1"/>
</dbReference>
<dbReference type="GeneTree" id="ENSGT00940000163713"/>
<evidence type="ECO:0000313" key="2">
    <source>
        <dbReference type="Proteomes" id="UP000007875"/>
    </source>
</evidence>
<accession>H2ZK49</accession>
<dbReference type="InterPro" id="IPR040632">
    <property type="entry name" value="Sulfotransfer_4"/>
</dbReference>
<organism evidence="1 2">
    <name type="scientific">Ciona savignyi</name>
    <name type="common">Pacific transparent sea squirt</name>
    <dbReference type="NCBI Taxonomy" id="51511"/>
    <lineage>
        <taxon>Eukaryota</taxon>
        <taxon>Metazoa</taxon>
        <taxon>Chordata</taxon>
        <taxon>Tunicata</taxon>
        <taxon>Ascidiacea</taxon>
        <taxon>Phlebobranchia</taxon>
        <taxon>Cionidae</taxon>
        <taxon>Ciona</taxon>
    </lineage>
</organism>
<reference evidence="2" key="1">
    <citation type="submission" date="2003-08" db="EMBL/GenBank/DDBJ databases">
        <authorList>
            <person name="Birren B."/>
            <person name="Nusbaum C."/>
            <person name="Abebe A."/>
            <person name="Abouelleil A."/>
            <person name="Adekoya E."/>
            <person name="Ait-zahra M."/>
            <person name="Allen N."/>
            <person name="Allen T."/>
            <person name="An P."/>
            <person name="Anderson M."/>
            <person name="Anderson S."/>
            <person name="Arachchi H."/>
            <person name="Armbruster J."/>
            <person name="Bachantsang P."/>
            <person name="Baldwin J."/>
            <person name="Barry A."/>
            <person name="Bayul T."/>
            <person name="Blitshsteyn B."/>
            <person name="Bloom T."/>
            <person name="Blye J."/>
            <person name="Boguslavskiy L."/>
            <person name="Borowsky M."/>
            <person name="Boukhgalter B."/>
            <person name="Brunache A."/>
            <person name="Butler J."/>
            <person name="Calixte N."/>
            <person name="Calvo S."/>
            <person name="Camarata J."/>
            <person name="Campo K."/>
            <person name="Chang J."/>
            <person name="Cheshatsang Y."/>
            <person name="Citroen M."/>
            <person name="Collymore A."/>
            <person name="Considine T."/>
            <person name="Cook A."/>
            <person name="Cooke P."/>
            <person name="Corum B."/>
            <person name="Cuomo C."/>
            <person name="David R."/>
            <person name="Dawoe T."/>
            <person name="Degray S."/>
            <person name="Dodge S."/>
            <person name="Dooley K."/>
            <person name="Dorje P."/>
            <person name="Dorjee K."/>
            <person name="Dorris L."/>
            <person name="Duffey N."/>
            <person name="Dupes A."/>
            <person name="Elkins T."/>
            <person name="Engels R."/>
            <person name="Erickson J."/>
            <person name="Farina A."/>
            <person name="Faro S."/>
            <person name="Ferreira P."/>
            <person name="Fischer H."/>
            <person name="Fitzgerald M."/>
            <person name="Foley K."/>
            <person name="Gage D."/>
            <person name="Galagan J."/>
            <person name="Gearin G."/>
            <person name="Gnerre S."/>
            <person name="Gnirke A."/>
            <person name="Goyette A."/>
            <person name="Graham J."/>
            <person name="Grandbois E."/>
            <person name="Gyaltsen K."/>
            <person name="Hafez N."/>
            <person name="Hagopian D."/>
            <person name="Hagos B."/>
            <person name="Hall J."/>
            <person name="Hatcher B."/>
            <person name="Heller A."/>
            <person name="Higgins H."/>
            <person name="Honan T."/>
            <person name="Horn A."/>
            <person name="Houde N."/>
            <person name="Hughes L."/>
            <person name="Hulme W."/>
            <person name="Husby E."/>
            <person name="Iliev I."/>
            <person name="Jaffe D."/>
            <person name="Jones C."/>
            <person name="Kamal M."/>
            <person name="Kamat A."/>
            <person name="Kamvysselis M."/>
            <person name="Karlsson E."/>
            <person name="Kells C."/>
            <person name="Kieu A."/>
            <person name="Kisner P."/>
            <person name="Kodira C."/>
            <person name="Kulbokas E."/>
            <person name="Labutti K."/>
            <person name="Lama D."/>
            <person name="Landers T."/>
            <person name="Leger J."/>
            <person name="Levine S."/>
            <person name="Lewis D."/>
            <person name="Lewis T."/>
            <person name="Lindblad-toh K."/>
            <person name="Liu X."/>
            <person name="Lokyitsang T."/>
            <person name="Lokyitsang Y."/>
            <person name="Lucien O."/>
            <person name="Lui A."/>
            <person name="Ma L.J."/>
            <person name="Mabbitt R."/>
            <person name="Macdonald J."/>
            <person name="Maclean C."/>
            <person name="Major J."/>
            <person name="Manning J."/>
            <person name="Marabella R."/>
            <person name="Maru K."/>
            <person name="Matthews C."/>
            <person name="Mauceli E."/>
            <person name="Mccarthy M."/>
            <person name="Mcdonough S."/>
            <person name="Mcghee T."/>
            <person name="Meldrim J."/>
            <person name="Meneus L."/>
            <person name="Mesirov J."/>
            <person name="Mihalev A."/>
            <person name="Mihova T."/>
            <person name="Mikkelsen T."/>
            <person name="Mlenga V."/>
            <person name="Moru K."/>
            <person name="Mozes J."/>
            <person name="Mulrain L."/>
            <person name="Munson G."/>
            <person name="Naylor J."/>
            <person name="Newes C."/>
            <person name="Nguyen C."/>
            <person name="Nguyen N."/>
            <person name="Nguyen T."/>
            <person name="Nicol R."/>
            <person name="Nielsen C."/>
            <person name="Nizzari M."/>
            <person name="Norbu C."/>
            <person name="Norbu N."/>
            <person name="O'donnell P."/>
            <person name="Okoawo O."/>
            <person name="O'leary S."/>
            <person name="Omotosho B."/>
            <person name="O'neill K."/>
            <person name="Osman S."/>
            <person name="Parker S."/>
            <person name="Perrin D."/>
            <person name="Phunkhang P."/>
            <person name="Piqani B."/>
            <person name="Purcell S."/>
            <person name="Rachupka T."/>
            <person name="Ramasamy U."/>
            <person name="Rameau R."/>
            <person name="Ray V."/>
            <person name="Raymond C."/>
            <person name="Retta R."/>
            <person name="Richardson S."/>
            <person name="Rise C."/>
            <person name="Rodriguez J."/>
            <person name="Rogers J."/>
            <person name="Rogov P."/>
            <person name="Rutman M."/>
            <person name="Schupbach R."/>
            <person name="Seaman C."/>
            <person name="Settipalli S."/>
            <person name="Sharpe T."/>
            <person name="Sheridan J."/>
            <person name="Sherpa N."/>
            <person name="Shi J."/>
            <person name="Smirnov S."/>
            <person name="Smith C."/>
            <person name="Sougnez C."/>
            <person name="Spencer B."/>
            <person name="Stalker J."/>
            <person name="Stange-thomann N."/>
            <person name="Stavropoulos S."/>
            <person name="Stetson K."/>
            <person name="Stone C."/>
            <person name="Stone S."/>
            <person name="Stubbs M."/>
            <person name="Talamas J."/>
            <person name="Tchuinga P."/>
            <person name="Tenzing P."/>
            <person name="Tesfaye S."/>
            <person name="Theodore J."/>
            <person name="Thoulutsang Y."/>
            <person name="Topham K."/>
            <person name="Towey S."/>
            <person name="Tsamla T."/>
            <person name="Tsomo N."/>
            <person name="Vallee D."/>
            <person name="Vassiliev H."/>
            <person name="Venkataraman V."/>
            <person name="Vinson J."/>
            <person name="Vo A."/>
            <person name="Wade C."/>
            <person name="Wang S."/>
            <person name="Wangchuk T."/>
            <person name="Wangdi T."/>
            <person name="Whittaker C."/>
            <person name="Wilkinson J."/>
            <person name="Wu Y."/>
            <person name="Wyman D."/>
            <person name="Yadav S."/>
            <person name="Yang S."/>
            <person name="Yang X."/>
            <person name="Yeager S."/>
            <person name="Yee E."/>
            <person name="Young G."/>
            <person name="Zainoun J."/>
            <person name="Zembeck L."/>
            <person name="Zimmer A."/>
            <person name="Zody M."/>
            <person name="Lander E."/>
        </authorList>
    </citation>
    <scope>NUCLEOTIDE SEQUENCE [LARGE SCALE GENOMIC DNA]</scope>
</reference>
<dbReference type="Proteomes" id="UP000007875">
    <property type="component" value="Unassembled WGS sequence"/>
</dbReference>
<dbReference type="SUPFAM" id="SSF52540">
    <property type="entry name" value="P-loop containing nucleoside triphosphate hydrolases"/>
    <property type="match status" value="1"/>
</dbReference>
<name>H2ZK49_CIOSA</name>
<dbReference type="HOGENOM" id="CLU_061199_2_2_1"/>
<keyword evidence="2" id="KW-1185">Reference proteome</keyword>
<dbReference type="eggNOG" id="ENOG502RYDN">
    <property type="taxonomic scope" value="Eukaryota"/>
</dbReference>